<keyword evidence="2" id="KW-1015">Disulfide bond</keyword>
<feature type="domain" description="Apple" evidence="4">
    <location>
        <begin position="495"/>
        <end position="550"/>
    </location>
</feature>
<proteinExistence type="predicted"/>
<dbReference type="Gene3D" id="2.90.10.10">
    <property type="entry name" value="Bulb-type lectin domain"/>
    <property type="match status" value="2"/>
</dbReference>
<evidence type="ECO:0000256" key="2">
    <source>
        <dbReference type="ARBA" id="ARBA00023157"/>
    </source>
</evidence>
<evidence type="ECO:0000256" key="3">
    <source>
        <dbReference type="SAM" id="Phobius"/>
    </source>
</evidence>
<name>A0A6C0E1X7_9ZZZZ</name>
<keyword evidence="3" id="KW-0812">Transmembrane</keyword>
<keyword evidence="3" id="KW-1133">Transmembrane helix</keyword>
<feature type="transmembrane region" description="Helical" evidence="3">
    <location>
        <begin position="703"/>
        <end position="721"/>
    </location>
</feature>
<protein>
    <recommendedName>
        <fullName evidence="4">Apple domain-containing protein</fullName>
    </recommendedName>
</protein>
<sequence>MDTNISLQQGVKFNQYQTRIKSSTEKKEGFFKKVSQVKGLVEGFTNILETTAQNLQNVHKQNLQDKMKMQHLGRQFNVLTERQQTLESSAETSVGQALARYGPQNPYKGQNVRLDEANAMGYVTELGDFKWYAPDIIANTAGKNGCPVMPDDWTSNPMNITGSVSGSNKYNIPGFVLGTSPTLMTGTPMISGQSCGNEGSNVYVNQVITDSSANYIGCYRDLAEGDTDEANRAMFWNPNEIGYTTFDNCKLYAQDHGYKYYAMQDVQSNGIAACLVSNDLTNAVKYGVSSTTITKVLWSSGTSGTGVLMQLGAGQINLFQNGTSIFTAGPTWDSNCDSNTNGSFPCQYFLMLQDDGNMAIYKGTPSNVEGDAVWTSGTNGQQQLPNPNWVASKGQTGTNSISFLGSLMPGQWIGSNDGSLMLVMQTDGNLVLYTSTITSGCSAQSYGNAGSQYVNAIYELEEVGNPTLLGKVGYVDRDAVLKEYPGSMLGMSNEYDIYPGMDSVGNDLGAVNLDSVEECQTTCDRIPDCAAFVWETGANICFPKNSDAFPKGSRQVNSVTTLGVRRPSLINDSSCPTDLTNIDTLQYANYVKGDNMTSDTSCSIQLIPEKTKTDLTNVDNNMSQVVGQMTNNLNSLYADNAVLHSKMASGEKQLKQNINRYSRVNKQINSELGNTRESMLNMQDLNTMISDTDLVVLQNNYQYVLWTIIAIGTVIVTINALNK</sequence>
<dbReference type="Gene3D" id="3.50.4.10">
    <property type="entry name" value="Hepatocyte Growth Factor"/>
    <property type="match status" value="1"/>
</dbReference>
<dbReference type="Pfam" id="PF00024">
    <property type="entry name" value="PAN_1"/>
    <property type="match status" value="1"/>
</dbReference>
<keyword evidence="1" id="KW-0677">Repeat</keyword>
<organism evidence="5">
    <name type="scientific">viral metagenome</name>
    <dbReference type="NCBI Taxonomy" id="1070528"/>
    <lineage>
        <taxon>unclassified sequences</taxon>
        <taxon>metagenomes</taxon>
        <taxon>organismal metagenomes</taxon>
    </lineage>
</organism>
<dbReference type="InterPro" id="IPR000177">
    <property type="entry name" value="Apple"/>
</dbReference>
<dbReference type="AlphaFoldDB" id="A0A6C0E1X7"/>
<evidence type="ECO:0000259" key="4">
    <source>
        <dbReference type="Pfam" id="PF00024"/>
    </source>
</evidence>
<keyword evidence="3" id="KW-0472">Membrane</keyword>
<dbReference type="InterPro" id="IPR003609">
    <property type="entry name" value="Pan_app"/>
</dbReference>
<evidence type="ECO:0000313" key="5">
    <source>
        <dbReference type="EMBL" id="QHT23147.1"/>
    </source>
</evidence>
<dbReference type="GO" id="GO:0006508">
    <property type="term" value="P:proteolysis"/>
    <property type="evidence" value="ECO:0007669"/>
    <property type="project" value="InterPro"/>
</dbReference>
<dbReference type="InterPro" id="IPR036426">
    <property type="entry name" value="Bulb-type_lectin_dom_sf"/>
</dbReference>
<reference evidence="5" key="1">
    <citation type="journal article" date="2020" name="Nature">
        <title>Giant virus diversity and host interactions through global metagenomics.</title>
        <authorList>
            <person name="Schulz F."/>
            <person name="Roux S."/>
            <person name="Paez-Espino D."/>
            <person name="Jungbluth S."/>
            <person name="Walsh D.A."/>
            <person name="Denef V.J."/>
            <person name="McMahon K.D."/>
            <person name="Konstantinidis K.T."/>
            <person name="Eloe-Fadrosh E.A."/>
            <person name="Kyrpides N.C."/>
            <person name="Woyke T."/>
        </authorList>
    </citation>
    <scope>NUCLEOTIDE SEQUENCE</scope>
    <source>
        <strain evidence="5">GVMAG-M-3300023179-114</strain>
    </source>
</reference>
<evidence type="ECO:0000256" key="1">
    <source>
        <dbReference type="ARBA" id="ARBA00022737"/>
    </source>
</evidence>
<accession>A0A6C0E1X7</accession>
<dbReference type="EMBL" id="MN739726">
    <property type="protein sequence ID" value="QHT23147.1"/>
    <property type="molecule type" value="Genomic_DNA"/>
</dbReference>
<dbReference type="SUPFAM" id="SSF51110">
    <property type="entry name" value="alpha-D-mannose-specific plant lectins"/>
    <property type="match status" value="1"/>
</dbReference>
<dbReference type="CDD" id="cd01100">
    <property type="entry name" value="APPLE_Factor_XI_like"/>
    <property type="match status" value="1"/>
</dbReference>
<dbReference type="GO" id="GO:0005576">
    <property type="term" value="C:extracellular region"/>
    <property type="evidence" value="ECO:0007669"/>
    <property type="project" value="InterPro"/>
</dbReference>